<evidence type="ECO:0000313" key="4">
    <source>
        <dbReference type="Proteomes" id="UP000265618"/>
    </source>
</evidence>
<feature type="non-terminal residue" evidence="3">
    <location>
        <position position="1"/>
    </location>
</feature>
<feature type="domain" description="Transcription factor TFIIB cyclin-like" evidence="2">
    <location>
        <begin position="33"/>
        <end position="89"/>
    </location>
</feature>
<evidence type="ECO:0000313" key="3">
    <source>
        <dbReference type="EMBL" id="GIQ91197.1"/>
    </source>
</evidence>
<evidence type="ECO:0000256" key="1">
    <source>
        <dbReference type="SAM" id="MobiDB-lite"/>
    </source>
</evidence>
<dbReference type="OrthoDB" id="25790at2759"/>
<dbReference type="AlphaFoldDB" id="A0A9K3GQ32"/>
<accession>A0A9K3GQ32</accession>
<comment type="caution">
    <text evidence="3">The sequence shown here is derived from an EMBL/GenBank/DDBJ whole genome shotgun (WGS) entry which is preliminary data.</text>
</comment>
<reference evidence="3 4" key="1">
    <citation type="journal article" date="2018" name="PLoS ONE">
        <title>The draft genome of Kipferlia bialata reveals reductive genome evolution in fornicate parasites.</title>
        <authorList>
            <person name="Tanifuji G."/>
            <person name="Takabayashi S."/>
            <person name="Kume K."/>
            <person name="Takagi M."/>
            <person name="Nakayama T."/>
            <person name="Kamikawa R."/>
            <person name="Inagaki Y."/>
            <person name="Hashimoto T."/>
        </authorList>
    </citation>
    <scope>NUCLEOTIDE SEQUENCE [LARGE SCALE GENOMIC DNA]</scope>
    <source>
        <strain evidence="3">NY0173</strain>
    </source>
</reference>
<dbReference type="Pfam" id="PF00382">
    <property type="entry name" value="TFIIB"/>
    <property type="match status" value="1"/>
</dbReference>
<feature type="region of interest" description="Disordered" evidence="1">
    <location>
        <begin position="1"/>
        <end position="35"/>
    </location>
</feature>
<protein>
    <recommendedName>
        <fullName evidence="2">Transcription factor TFIIB cyclin-like domain-containing protein</fullName>
    </recommendedName>
</protein>
<proteinExistence type="predicted"/>
<dbReference type="EMBL" id="BDIP01007304">
    <property type="protein sequence ID" value="GIQ91197.1"/>
    <property type="molecule type" value="Genomic_DNA"/>
</dbReference>
<name>A0A9K3GQ32_9EUKA</name>
<dbReference type="CDD" id="cd00043">
    <property type="entry name" value="CYCLIN_SF"/>
    <property type="match status" value="1"/>
</dbReference>
<dbReference type="GO" id="GO:0017025">
    <property type="term" value="F:TBP-class protein binding"/>
    <property type="evidence" value="ECO:0007669"/>
    <property type="project" value="InterPro"/>
</dbReference>
<dbReference type="Gene3D" id="1.10.472.10">
    <property type="entry name" value="Cyclin-like"/>
    <property type="match status" value="1"/>
</dbReference>
<gene>
    <name evidence="3" type="ORF">KIPB_014339</name>
</gene>
<dbReference type="InterPro" id="IPR013150">
    <property type="entry name" value="TFIIB_cyclin"/>
</dbReference>
<feature type="compositionally biased region" description="Gly residues" evidence="1">
    <location>
        <begin position="1"/>
        <end position="10"/>
    </location>
</feature>
<feature type="non-terminal residue" evidence="3">
    <location>
        <position position="92"/>
    </location>
</feature>
<evidence type="ECO:0000259" key="2">
    <source>
        <dbReference type="Pfam" id="PF00382"/>
    </source>
</evidence>
<organism evidence="3 4">
    <name type="scientific">Kipferlia bialata</name>
    <dbReference type="NCBI Taxonomy" id="797122"/>
    <lineage>
        <taxon>Eukaryota</taxon>
        <taxon>Metamonada</taxon>
        <taxon>Carpediemonas-like organisms</taxon>
        <taxon>Kipferlia</taxon>
    </lineage>
</organism>
<sequence>APKARGGGGGDMRHIGSVASGGAAGRGLGTPRDRKIKKAEQKISKLASQLDVGTGMVNTAVEIFGKYIDGGEHKGKKLNSVYAACLYIALCL</sequence>
<dbReference type="InterPro" id="IPR036915">
    <property type="entry name" value="Cyclin-like_sf"/>
</dbReference>
<keyword evidence="4" id="KW-1185">Reference proteome</keyword>
<dbReference type="Proteomes" id="UP000265618">
    <property type="component" value="Unassembled WGS sequence"/>
</dbReference>
<dbReference type="SUPFAM" id="SSF47954">
    <property type="entry name" value="Cyclin-like"/>
    <property type="match status" value="1"/>
</dbReference>